<proteinExistence type="predicted"/>
<dbReference type="OrthoDB" id="9984275at2759"/>
<dbReference type="InterPro" id="IPR011990">
    <property type="entry name" value="TPR-like_helical_dom_sf"/>
</dbReference>
<organism evidence="1 2">
    <name type="scientific">Thelohanellus kitauei</name>
    <name type="common">Myxosporean</name>
    <dbReference type="NCBI Taxonomy" id="669202"/>
    <lineage>
        <taxon>Eukaryota</taxon>
        <taxon>Metazoa</taxon>
        <taxon>Cnidaria</taxon>
        <taxon>Myxozoa</taxon>
        <taxon>Myxosporea</taxon>
        <taxon>Bivalvulida</taxon>
        <taxon>Platysporina</taxon>
        <taxon>Myxobolidae</taxon>
        <taxon>Thelohanellus</taxon>
    </lineage>
</organism>
<evidence type="ECO:0008006" key="3">
    <source>
        <dbReference type="Google" id="ProtNLM"/>
    </source>
</evidence>
<gene>
    <name evidence="1" type="ORF">RF11_08034</name>
</gene>
<name>A0A0C2J821_THEKT</name>
<dbReference type="Pfam" id="PF14938">
    <property type="entry name" value="SNAP"/>
    <property type="match status" value="1"/>
</dbReference>
<sequence>MKELDEWEEAGEAYFEAAQAVDFNEIPQISAIKAFKLSIQCFLRIKSRKAYLSFVKVIDCYLQDNQILKAIQHWVEYGYLIRNVFRDRFKSVEFYQQADLLRIDHDIPHRCAITTFDINKYNILEKALDDFQKFFVNEQNGSYAEKEVKSVCGRCIDAFVKLNQYITEMTSLKRIKICQIYNIYKRFD</sequence>
<dbReference type="AlphaFoldDB" id="A0A0C2J821"/>
<dbReference type="EMBL" id="JWZT01003918">
    <property type="protein sequence ID" value="KII65263.1"/>
    <property type="molecule type" value="Genomic_DNA"/>
</dbReference>
<protein>
    <recommendedName>
        <fullName evidence="3">Alpha-soluble NSF attachment protein</fullName>
    </recommendedName>
</protein>
<accession>A0A0C2J821</accession>
<evidence type="ECO:0000313" key="1">
    <source>
        <dbReference type="EMBL" id="KII65263.1"/>
    </source>
</evidence>
<dbReference type="Gene3D" id="1.25.40.10">
    <property type="entry name" value="Tetratricopeptide repeat domain"/>
    <property type="match status" value="1"/>
</dbReference>
<comment type="caution">
    <text evidence="1">The sequence shown here is derived from an EMBL/GenBank/DDBJ whole genome shotgun (WGS) entry which is preliminary data.</text>
</comment>
<keyword evidence="2" id="KW-1185">Reference proteome</keyword>
<reference evidence="1 2" key="1">
    <citation type="journal article" date="2014" name="Genome Biol. Evol.">
        <title>The genome of the myxosporean Thelohanellus kitauei shows adaptations to nutrient acquisition within its fish host.</title>
        <authorList>
            <person name="Yang Y."/>
            <person name="Xiong J."/>
            <person name="Zhou Z."/>
            <person name="Huo F."/>
            <person name="Miao W."/>
            <person name="Ran C."/>
            <person name="Liu Y."/>
            <person name="Zhang J."/>
            <person name="Feng J."/>
            <person name="Wang M."/>
            <person name="Wang M."/>
            <person name="Wang L."/>
            <person name="Yao B."/>
        </authorList>
    </citation>
    <scope>NUCLEOTIDE SEQUENCE [LARGE SCALE GENOMIC DNA]</scope>
    <source>
        <strain evidence="1">Wuqing</strain>
    </source>
</reference>
<dbReference type="SUPFAM" id="SSF48452">
    <property type="entry name" value="TPR-like"/>
    <property type="match status" value="1"/>
</dbReference>
<dbReference type="Proteomes" id="UP000031668">
    <property type="component" value="Unassembled WGS sequence"/>
</dbReference>
<evidence type="ECO:0000313" key="2">
    <source>
        <dbReference type="Proteomes" id="UP000031668"/>
    </source>
</evidence>